<dbReference type="AlphaFoldDB" id="A0A401SBK0"/>
<dbReference type="Proteomes" id="UP000287033">
    <property type="component" value="Unassembled WGS sequence"/>
</dbReference>
<dbReference type="OMA" id="LPEHKWE"/>
<evidence type="ECO:0000256" key="4">
    <source>
        <dbReference type="ARBA" id="ARBA00004371"/>
    </source>
</evidence>
<dbReference type="InterPro" id="IPR031919">
    <property type="entry name" value="Fucosidase_C"/>
</dbReference>
<dbReference type="InterPro" id="IPR000933">
    <property type="entry name" value="Glyco_hydro_29"/>
</dbReference>
<feature type="domain" description="Alpha-L-fucosidase C-terminal" evidence="16">
    <location>
        <begin position="371"/>
        <end position="451"/>
    </location>
</feature>
<feature type="domain" description="Glycoside hydrolase family 29 N-terminal" evidence="15">
    <location>
        <begin position="22"/>
        <end position="356"/>
    </location>
</feature>
<keyword evidence="8 13" id="KW-0378">Hydrolase</keyword>
<evidence type="ECO:0000256" key="5">
    <source>
        <dbReference type="ARBA" id="ARBA00007951"/>
    </source>
</evidence>
<dbReference type="PANTHER" id="PTHR10030">
    <property type="entry name" value="ALPHA-L-FUCOSIDASE"/>
    <property type="match status" value="1"/>
</dbReference>
<proteinExistence type="inferred from homology"/>
<keyword evidence="12 13" id="KW-0326">Glycosidase</keyword>
<accession>A0A401SBK0</accession>
<dbReference type="InterPro" id="IPR017853">
    <property type="entry name" value="GH"/>
</dbReference>
<comment type="caution">
    <text evidence="17">The sequence shown here is derived from an EMBL/GenBank/DDBJ whole genome shotgun (WGS) entry which is preliminary data.</text>
</comment>
<evidence type="ECO:0000256" key="1">
    <source>
        <dbReference type="ARBA" id="ARBA00000321"/>
    </source>
</evidence>
<evidence type="ECO:0000256" key="2">
    <source>
        <dbReference type="ARBA" id="ARBA00000419"/>
    </source>
</evidence>
<dbReference type="PRINTS" id="PR00741">
    <property type="entry name" value="GLHYDRLASE29"/>
</dbReference>
<organism evidence="17 18">
    <name type="scientific">Chiloscyllium punctatum</name>
    <name type="common">Brownbanded bambooshark</name>
    <name type="synonym">Hemiscyllium punctatum</name>
    <dbReference type="NCBI Taxonomy" id="137246"/>
    <lineage>
        <taxon>Eukaryota</taxon>
        <taxon>Metazoa</taxon>
        <taxon>Chordata</taxon>
        <taxon>Craniata</taxon>
        <taxon>Vertebrata</taxon>
        <taxon>Chondrichthyes</taxon>
        <taxon>Elasmobranchii</taxon>
        <taxon>Galeomorphii</taxon>
        <taxon>Galeoidea</taxon>
        <taxon>Orectolobiformes</taxon>
        <taxon>Hemiscylliidae</taxon>
        <taxon>Chiloscyllium</taxon>
    </lineage>
</organism>
<dbReference type="InterPro" id="IPR013780">
    <property type="entry name" value="Glyco_hydro_b"/>
</dbReference>
<dbReference type="Gene3D" id="3.20.20.80">
    <property type="entry name" value="Glycosidases"/>
    <property type="match status" value="1"/>
</dbReference>
<dbReference type="OrthoDB" id="6039950at2759"/>
<evidence type="ECO:0000313" key="18">
    <source>
        <dbReference type="Proteomes" id="UP000287033"/>
    </source>
</evidence>
<dbReference type="GO" id="GO:0005764">
    <property type="term" value="C:lysosome"/>
    <property type="evidence" value="ECO:0007669"/>
    <property type="project" value="UniProtKB-SubCell"/>
</dbReference>
<comment type="catalytic activity">
    <reaction evidence="1">
        <text>a neolactoside IV(2)-alpha-Fuc-nLc4Cer(d18:1(4E)) + H2O = a neolactoside nLc4Cer(d18:1(4E)) + L-fucose</text>
        <dbReference type="Rhea" id="RHEA:48224"/>
        <dbReference type="ChEBI" id="CHEBI:2181"/>
        <dbReference type="ChEBI" id="CHEBI:15377"/>
        <dbReference type="ChEBI" id="CHEBI:17006"/>
        <dbReference type="ChEBI" id="CHEBI:28691"/>
    </reaction>
    <physiologicalReaction direction="left-to-right" evidence="1">
        <dbReference type="Rhea" id="RHEA:48225"/>
    </physiologicalReaction>
</comment>
<comment type="subunit">
    <text evidence="6 13">Homotetramer.</text>
</comment>
<evidence type="ECO:0000256" key="6">
    <source>
        <dbReference type="ARBA" id="ARBA00011881"/>
    </source>
</evidence>
<dbReference type="SMART" id="SM00812">
    <property type="entry name" value="Alpha_L_fucos"/>
    <property type="match status" value="1"/>
</dbReference>
<dbReference type="InterPro" id="IPR016286">
    <property type="entry name" value="FUC_metazoa-typ"/>
</dbReference>
<sequence length="454" mass="52201">MGLQILVSYICVLGIFWPGVAHSRRYQPTWKSLDSRPLPPWYDESKFGIFIHWGVFSVPSFGSEWFWWNWEGVHRPEYVNFMKENYPEGFKYSQFAPAFTAEFFDPDQWAKVIQKSGARYVVLTTKHHEGFTNWGSSVSWNWNSIDTGPHRDLVGDLAVAVRKWNLHYGVYHSLFEWFNPLYLYDKKNKFKTQTFVVDKTLPELYDLVMRYKPDIIWSDGDWEAPDSYWNSTGFLAWLYNDSPVKDTVVTNDRWGAGCSCKHGGFFNCADKYSPGKLQNHKWEMCTSIDRRSWGYRRNMHLSEVMDLPSIISTLLTTVSYGGNLLLNIGPTKDGTIPVIFQERLEGLGQWLSVNGEAIYASKPWRVQKENSTAVWYTSKGSSIYAMFIKWPTDNTLKLESPISSSSTKVTMLGIPTPLKWKASSPKGILVFLSSVSMFALPSEDGWTVKLEGVS</sequence>
<feature type="site" description="May be important for catalysis" evidence="14">
    <location>
        <position position="285"/>
    </location>
</feature>
<comment type="subcellular location">
    <subcellularLocation>
        <location evidence="4">Lysosome</location>
    </subcellularLocation>
</comment>
<keyword evidence="10" id="KW-0325">Glycoprotein</keyword>
<keyword evidence="18" id="KW-1185">Reference proteome</keyword>
<protein>
    <recommendedName>
        <fullName evidence="13">Alpha-L-fucosidase</fullName>
        <ecNumber evidence="13">3.2.1.51</ecNumber>
    </recommendedName>
</protein>
<comment type="catalytic activity">
    <reaction evidence="2">
        <text>a neolactoside IV(2)-alpha-Fuc-nLc4Cer(d18:0) + H2O = a neolactoside nLc4Cer(d18:0) + L-fucose</text>
        <dbReference type="Rhea" id="RHEA:49308"/>
        <dbReference type="ChEBI" id="CHEBI:2181"/>
        <dbReference type="ChEBI" id="CHEBI:15377"/>
        <dbReference type="ChEBI" id="CHEBI:91119"/>
        <dbReference type="ChEBI" id="CHEBI:91121"/>
    </reaction>
    <physiologicalReaction direction="left-to-right" evidence="2">
        <dbReference type="Rhea" id="RHEA:49309"/>
    </physiologicalReaction>
</comment>
<dbReference type="PANTHER" id="PTHR10030:SF2">
    <property type="entry name" value="TISSUE ALPHA-L-FUCOSIDASE"/>
    <property type="match status" value="1"/>
</dbReference>
<dbReference type="GO" id="GO:0004560">
    <property type="term" value="F:alpha-L-fucosidase activity"/>
    <property type="evidence" value="ECO:0007669"/>
    <property type="project" value="UniProtKB-UniRule"/>
</dbReference>
<evidence type="ECO:0000256" key="3">
    <source>
        <dbReference type="ARBA" id="ARBA00004071"/>
    </source>
</evidence>
<keyword evidence="9" id="KW-0443">Lipid metabolism</keyword>
<evidence type="ECO:0000256" key="7">
    <source>
        <dbReference type="ARBA" id="ARBA00022729"/>
    </source>
</evidence>
<dbReference type="GO" id="GO:0016139">
    <property type="term" value="P:glycoside catabolic process"/>
    <property type="evidence" value="ECO:0007669"/>
    <property type="project" value="TreeGrafter"/>
</dbReference>
<dbReference type="SUPFAM" id="SSF51445">
    <property type="entry name" value="(Trans)glycosidases"/>
    <property type="match status" value="1"/>
</dbReference>
<evidence type="ECO:0000256" key="12">
    <source>
        <dbReference type="ARBA" id="ARBA00023295"/>
    </source>
</evidence>
<evidence type="ECO:0000259" key="15">
    <source>
        <dbReference type="Pfam" id="PF01120"/>
    </source>
</evidence>
<dbReference type="FunFam" id="3.20.20.80:FF:000027">
    <property type="entry name" value="Alpha-L-fucosidase"/>
    <property type="match status" value="1"/>
</dbReference>
<evidence type="ECO:0000256" key="9">
    <source>
        <dbReference type="ARBA" id="ARBA00023098"/>
    </source>
</evidence>
<dbReference type="Gene3D" id="2.60.40.1180">
    <property type="entry name" value="Golgi alpha-mannosidase II"/>
    <property type="match status" value="1"/>
</dbReference>
<dbReference type="EMBL" id="BEZZ01000175">
    <property type="protein sequence ID" value="GCC27733.1"/>
    <property type="molecule type" value="Genomic_DNA"/>
</dbReference>
<comment type="catalytic activity">
    <reaction evidence="13">
        <text>an alpha-L-fucoside + H2O = L-fucose + an alcohol</text>
        <dbReference type="Rhea" id="RHEA:12288"/>
        <dbReference type="ChEBI" id="CHEBI:2181"/>
        <dbReference type="ChEBI" id="CHEBI:15377"/>
        <dbReference type="ChEBI" id="CHEBI:28349"/>
        <dbReference type="ChEBI" id="CHEBI:30879"/>
        <dbReference type="EC" id="3.2.1.51"/>
    </reaction>
</comment>
<dbReference type="PIRSF" id="PIRSF001092">
    <property type="entry name" value="Alpha-L-fucosidase"/>
    <property type="match status" value="1"/>
</dbReference>
<dbReference type="STRING" id="137246.A0A401SBK0"/>
<name>A0A401SBK0_CHIPU</name>
<evidence type="ECO:0000256" key="8">
    <source>
        <dbReference type="ARBA" id="ARBA00022801"/>
    </source>
</evidence>
<dbReference type="EC" id="3.2.1.51" evidence="13"/>
<evidence type="ECO:0000256" key="11">
    <source>
        <dbReference type="ARBA" id="ARBA00023228"/>
    </source>
</evidence>
<gene>
    <name evidence="17" type="ORF">chiPu_0006159</name>
</gene>
<dbReference type="PROSITE" id="PS00385">
    <property type="entry name" value="ALPHA_L_FUCOSIDASE"/>
    <property type="match status" value="1"/>
</dbReference>
<dbReference type="GO" id="GO:0006629">
    <property type="term" value="P:lipid metabolic process"/>
    <property type="evidence" value="ECO:0007669"/>
    <property type="project" value="UniProtKB-KW"/>
</dbReference>
<comment type="function">
    <text evidence="3 13">Alpha-L-fucosidase is responsible for hydrolyzing the alpha-1,6-linked fucose joined to the reducing-end N-acetylglucosamine of the carbohydrate moieties of glycoproteins.</text>
</comment>
<dbReference type="Pfam" id="PF16757">
    <property type="entry name" value="Fucosidase_C"/>
    <property type="match status" value="1"/>
</dbReference>
<keyword evidence="7" id="KW-0732">Signal</keyword>
<evidence type="ECO:0000256" key="13">
    <source>
        <dbReference type="PIRNR" id="PIRNR001092"/>
    </source>
</evidence>
<comment type="similarity">
    <text evidence="5 13">Belongs to the glycosyl hydrolase 29 family.</text>
</comment>
<dbReference type="InterPro" id="IPR057739">
    <property type="entry name" value="Glyco_hydro_29_N"/>
</dbReference>
<dbReference type="GO" id="GO:0006004">
    <property type="term" value="P:fucose metabolic process"/>
    <property type="evidence" value="ECO:0007669"/>
    <property type="project" value="InterPro"/>
</dbReference>
<keyword evidence="11" id="KW-0458">Lysosome</keyword>
<evidence type="ECO:0000313" key="17">
    <source>
        <dbReference type="EMBL" id="GCC27733.1"/>
    </source>
</evidence>
<dbReference type="InterPro" id="IPR018526">
    <property type="entry name" value="Glyco_hydro_29_CS"/>
</dbReference>
<evidence type="ECO:0000259" key="16">
    <source>
        <dbReference type="Pfam" id="PF16757"/>
    </source>
</evidence>
<reference evidence="17 18" key="1">
    <citation type="journal article" date="2018" name="Nat. Ecol. Evol.">
        <title>Shark genomes provide insights into elasmobranch evolution and the origin of vertebrates.</title>
        <authorList>
            <person name="Hara Y"/>
            <person name="Yamaguchi K"/>
            <person name="Onimaru K"/>
            <person name="Kadota M"/>
            <person name="Koyanagi M"/>
            <person name="Keeley SD"/>
            <person name="Tatsumi K"/>
            <person name="Tanaka K"/>
            <person name="Motone F"/>
            <person name="Kageyama Y"/>
            <person name="Nozu R"/>
            <person name="Adachi N"/>
            <person name="Nishimura O"/>
            <person name="Nakagawa R"/>
            <person name="Tanegashima C"/>
            <person name="Kiyatake I"/>
            <person name="Matsumoto R"/>
            <person name="Murakumo K"/>
            <person name="Nishida K"/>
            <person name="Terakita A"/>
            <person name="Kuratani S"/>
            <person name="Sato K"/>
            <person name="Hyodo S Kuraku.S."/>
        </authorList>
    </citation>
    <scope>NUCLEOTIDE SEQUENCE [LARGE SCALE GENOMIC DNA]</scope>
</reference>
<dbReference type="Pfam" id="PF01120">
    <property type="entry name" value="Alpha_L_fucos"/>
    <property type="match status" value="1"/>
</dbReference>
<evidence type="ECO:0000256" key="10">
    <source>
        <dbReference type="ARBA" id="ARBA00023180"/>
    </source>
</evidence>
<evidence type="ECO:0000256" key="14">
    <source>
        <dbReference type="PIRSR" id="PIRSR001092-1"/>
    </source>
</evidence>